<keyword evidence="2" id="KW-0472">Membrane</keyword>
<feature type="compositionally biased region" description="Low complexity" evidence="1">
    <location>
        <begin position="221"/>
        <end position="247"/>
    </location>
</feature>
<sequence length="263" mass="27320">MSDVSSTADRDEEEERPKSWRERLGGAVRGAGRVARTLAGGLARSRTTTYVGLAMMAAGAAMSLTGIGAVAGGPLFFAGMAVAGGSFALRRMEQNARGQGAVTGDVRQSPLSTERNSAVPPNQTSAPAAGRTAAPASDDLDVSVHLARAAEALANVVQALAANQQQRQQQAPVPPAQVQGNQNHWDRENSSPLTRTNGNSAPYTGTNIPMPEMWNSRSRRGSGSSSSSGVPLSDSDSYSQADSSAPSRYRPSQARGRGKARGN</sequence>
<feature type="region of interest" description="Disordered" evidence="1">
    <location>
        <begin position="165"/>
        <end position="263"/>
    </location>
</feature>
<feature type="region of interest" description="Disordered" evidence="1">
    <location>
        <begin position="98"/>
        <end position="136"/>
    </location>
</feature>
<feature type="compositionally biased region" description="Low complexity" evidence="1">
    <location>
        <begin position="124"/>
        <end position="136"/>
    </location>
</feature>
<protein>
    <submittedName>
        <fullName evidence="3">Uncharacterized protein</fullName>
    </submittedName>
</protein>
<evidence type="ECO:0000256" key="2">
    <source>
        <dbReference type="SAM" id="Phobius"/>
    </source>
</evidence>
<dbReference type="RefSeq" id="WP_329077833.1">
    <property type="nucleotide sequence ID" value="NZ_CP109495.1"/>
</dbReference>
<feature type="compositionally biased region" description="Polar residues" evidence="1">
    <location>
        <begin position="109"/>
        <end position="123"/>
    </location>
</feature>
<keyword evidence="2" id="KW-0812">Transmembrane</keyword>
<organism evidence="3 4">
    <name type="scientific">Streptomyces niveus</name>
    <name type="common">Streptomyces spheroides</name>
    <dbReference type="NCBI Taxonomy" id="193462"/>
    <lineage>
        <taxon>Bacteria</taxon>
        <taxon>Bacillati</taxon>
        <taxon>Actinomycetota</taxon>
        <taxon>Actinomycetes</taxon>
        <taxon>Kitasatosporales</taxon>
        <taxon>Streptomycetaceae</taxon>
        <taxon>Streptomyces</taxon>
    </lineage>
</organism>
<feature type="transmembrane region" description="Helical" evidence="2">
    <location>
        <begin position="50"/>
        <end position="83"/>
    </location>
</feature>
<dbReference type="EMBL" id="CP109495">
    <property type="protein sequence ID" value="WUX54215.1"/>
    <property type="molecule type" value="Genomic_DNA"/>
</dbReference>
<feature type="compositionally biased region" description="Low complexity" evidence="1">
    <location>
        <begin position="165"/>
        <end position="183"/>
    </location>
</feature>
<keyword evidence="4" id="KW-1185">Reference proteome</keyword>
<name>A0ABZ2AA62_STRNV</name>
<reference evidence="3" key="1">
    <citation type="submission" date="2022-10" db="EMBL/GenBank/DDBJ databases">
        <title>The complete genomes of actinobacterial strains from the NBC collection.</title>
        <authorList>
            <person name="Joergensen T.S."/>
            <person name="Alvarez Arevalo M."/>
            <person name="Sterndorff E.B."/>
            <person name="Faurdal D."/>
            <person name="Vuksanovic O."/>
            <person name="Mourched A.-S."/>
            <person name="Charusanti P."/>
            <person name="Shaw S."/>
            <person name="Blin K."/>
            <person name="Weber T."/>
        </authorList>
    </citation>
    <scope>NUCLEOTIDE SEQUENCE</scope>
    <source>
        <strain evidence="3">NBC_01432</strain>
    </source>
</reference>
<evidence type="ECO:0000313" key="4">
    <source>
        <dbReference type="Proteomes" id="UP001432209"/>
    </source>
</evidence>
<evidence type="ECO:0000313" key="3">
    <source>
        <dbReference type="EMBL" id="WUX54215.1"/>
    </source>
</evidence>
<feature type="region of interest" description="Disordered" evidence="1">
    <location>
        <begin position="1"/>
        <end position="23"/>
    </location>
</feature>
<accession>A0ABZ2AA62</accession>
<keyword evidence="2" id="KW-1133">Transmembrane helix</keyword>
<proteinExistence type="predicted"/>
<feature type="compositionally biased region" description="Polar residues" evidence="1">
    <location>
        <begin position="190"/>
        <end position="207"/>
    </location>
</feature>
<gene>
    <name evidence="3" type="ORF">OG442_23165</name>
</gene>
<evidence type="ECO:0000256" key="1">
    <source>
        <dbReference type="SAM" id="MobiDB-lite"/>
    </source>
</evidence>
<dbReference type="Proteomes" id="UP001432209">
    <property type="component" value="Chromosome"/>
</dbReference>